<dbReference type="PROSITE" id="PS00678">
    <property type="entry name" value="WD_REPEATS_1"/>
    <property type="match status" value="4"/>
</dbReference>
<feature type="transmembrane region" description="Helical" evidence="4">
    <location>
        <begin position="206"/>
        <end position="227"/>
    </location>
</feature>
<dbReference type="SUPFAM" id="SSF50978">
    <property type="entry name" value="WD40 repeat-like"/>
    <property type="match status" value="2"/>
</dbReference>
<dbReference type="SUPFAM" id="SSF101898">
    <property type="entry name" value="NHL repeat"/>
    <property type="match status" value="1"/>
</dbReference>
<dbReference type="InterPro" id="IPR020472">
    <property type="entry name" value="WD40_PAC1"/>
</dbReference>
<dbReference type="Pfam" id="PF00400">
    <property type="entry name" value="WD40"/>
    <property type="match status" value="11"/>
</dbReference>
<dbReference type="InterPro" id="IPR015943">
    <property type="entry name" value="WD40/YVTN_repeat-like_dom_sf"/>
</dbReference>
<feature type="repeat" description="WD" evidence="3">
    <location>
        <begin position="704"/>
        <end position="745"/>
    </location>
</feature>
<keyword evidence="2" id="KW-0677">Repeat</keyword>
<reference evidence="7" key="1">
    <citation type="journal article" date="2019" name="Int. J. Syst. Evol. Microbiol.">
        <title>The Global Catalogue of Microorganisms (GCM) 10K type strain sequencing project: providing services to taxonomists for standard genome sequencing and annotation.</title>
        <authorList>
            <consortium name="The Broad Institute Genomics Platform"/>
            <consortium name="The Broad Institute Genome Sequencing Center for Infectious Disease"/>
            <person name="Wu L."/>
            <person name="Ma J."/>
        </authorList>
    </citation>
    <scope>NUCLEOTIDE SEQUENCE [LARGE SCALE GENOMIC DNA]</scope>
    <source>
        <strain evidence="7">CGMCC 4.7329</strain>
    </source>
</reference>
<evidence type="ECO:0000256" key="3">
    <source>
        <dbReference type="PROSITE-ProRule" id="PRU00221"/>
    </source>
</evidence>
<evidence type="ECO:0000259" key="5">
    <source>
        <dbReference type="Pfam" id="PF13676"/>
    </source>
</evidence>
<evidence type="ECO:0000313" key="6">
    <source>
        <dbReference type="EMBL" id="GGO00229.1"/>
    </source>
</evidence>
<dbReference type="Pfam" id="PF13676">
    <property type="entry name" value="TIR_2"/>
    <property type="match status" value="1"/>
</dbReference>
<sequence>MSTHLEAQLSLPRESFDYDAFISYTHRRDRPVAAGIQKALHRIGRRMGHLHALRVFRDATDLTASPDLWGKVTVAMDRARYLIVVLSPEAAISKWVDREVAHWLACRGSEQLLFVLAGGRLSWDEDTGRFDPDRSDAAPPALTRPGALPTEPFYVDVSDDAPWDPAAPLFREKVTDLAAPIHGKDKYELASDDVRELRRFRRLRRAAIAGLVILTVMALLAAVFAVAQRREALDQRNEAIRQRDTAVALRLATESDSILSGSKPRDDERAILQALASERLGAADPGVLLRTLKRLADTSKIIQVGDPFLSGMAIQPEAMAALSHLDLVWSVAISPDGRRIVAGGAQIRLWDADTGQLIGEPFQSPLLTTSVAFSPDGRRIVSGGTGMQLWDAESHRLIGEFTGHEGLVRSVAFSADAALVASGGLDKTVRIWNAETRQQAGKPISEHGARVDAVAFSPDGRRVVSGSADHSLRIWNTVDQVQAGPPIDVGETVTSVAFSPDNRHVAIADQGGQVRLFDPTTGSAGDPLPNDGRHTGSAVAFSTDGRRLAAGGIGATIHLWDTESRAPRGYATGHTGWVTSLAFSRDDNRLLSGSLDGTARIWHAGTHISGGHRITGPPGTDGLPIPASVAFAPDSRRMVAGYRDGTLWQFETDTGRAIGPPLRQHVGPVRVTTVSSDGRRIASGGQDRNIVIWDAASGTPIRVLTGHRSWIRKLAFSQDGRRIVSESADNEIRLWDAERGDAIGAPLRGFEGEIWSLAFTPDGSVVAGGGDDKAVHLWDVATGEHIAGLGGHESRVSYVAFSRDGRQVISLSTYALRTWETATRELVSAPVIGPEVSSSLAVSGRGDFIVVGGATTLRRWTVPAGDPIGGPMHGHADAVGGVAISADGRTVVSGSMDRTLRFWDAASGASIGDPLTSGTDDVARVMLSADDRRVLSLDIGPDKTVTAWLWPGPSSWHDDLCGKLSHNMSRKQWREWISPEIGYMQVCEGLPIPPDGTG</sequence>
<protein>
    <recommendedName>
        <fullName evidence="5">TIR domain-containing protein</fullName>
    </recommendedName>
</protein>
<dbReference type="SMART" id="SM00320">
    <property type="entry name" value="WD40"/>
    <property type="match status" value="13"/>
</dbReference>
<dbReference type="Gene3D" id="3.40.50.10140">
    <property type="entry name" value="Toll/interleukin-1 receptor homology (TIR) domain"/>
    <property type="match status" value="1"/>
</dbReference>
<evidence type="ECO:0000256" key="1">
    <source>
        <dbReference type="ARBA" id="ARBA00022574"/>
    </source>
</evidence>
<feature type="repeat" description="WD" evidence="3">
    <location>
        <begin position="444"/>
        <end position="476"/>
    </location>
</feature>
<feature type="repeat" description="WD" evidence="3">
    <location>
        <begin position="747"/>
        <end position="788"/>
    </location>
</feature>
<dbReference type="PRINTS" id="PR00320">
    <property type="entry name" value="GPROTEINBRPT"/>
</dbReference>
<keyword evidence="4" id="KW-1133">Transmembrane helix</keyword>
<feature type="repeat" description="WD" evidence="3">
    <location>
        <begin position="538"/>
        <end position="564"/>
    </location>
</feature>
<dbReference type="EMBL" id="BMNE01000015">
    <property type="protein sequence ID" value="GGO00229.1"/>
    <property type="molecule type" value="Genomic_DNA"/>
</dbReference>
<feature type="repeat" description="WD" evidence="3">
    <location>
        <begin position="872"/>
        <end position="913"/>
    </location>
</feature>
<dbReference type="Proteomes" id="UP000658127">
    <property type="component" value="Unassembled WGS sequence"/>
</dbReference>
<dbReference type="InterPro" id="IPR035897">
    <property type="entry name" value="Toll_tir_struct_dom_sf"/>
</dbReference>
<dbReference type="InterPro" id="IPR000157">
    <property type="entry name" value="TIR_dom"/>
</dbReference>
<dbReference type="InterPro" id="IPR001680">
    <property type="entry name" value="WD40_rpt"/>
</dbReference>
<evidence type="ECO:0000256" key="2">
    <source>
        <dbReference type="ARBA" id="ARBA00022737"/>
    </source>
</evidence>
<gene>
    <name evidence="6" type="ORF">GCM10011610_68990</name>
</gene>
<feature type="domain" description="TIR" evidence="5">
    <location>
        <begin position="21"/>
        <end position="116"/>
    </location>
</feature>
<comment type="caution">
    <text evidence="6">The sequence shown here is derived from an EMBL/GenBank/DDBJ whole genome shotgun (WGS) entry which is preliminary data.</text>
</comment>
<dbReference type="PANTHER" id="PTHR19848:SF8">
    <property type="entry name" value="F-BOX AND WD REPEAT DOMAIN CONTAINING 7"/>
    <property type="match status" value="1"/>
</dbReference>
<keyword evidence="4" id="KW-0472">Membrane</keyword>
<keyword evidence="4" id="KW-0812">Transmembrane</keyword>
<dbReference type="SUPFAM" id="SSF52200">
    <property type="entry name" value="Toll/Interleukin receptor TIR domain"/>
    <property type="match status" value="1"/>
</dbReference>
<dbReference type="CDD" id="cd00200">
    <property type="entry name" value="WD40"/>
    <property type="match status" value="2"/>
</dbReference>
<feature type="repeat" description="WD" evidence="3">
    <location>
        <begin position="401"/>
        <end position="442"/>
    </location>
</feature>
<dbReference type="Gene3D" id="2.130.10.10">
    <property type="entry name" value="YVTN repeat-like/Quinoprotein amine dehydrogenase"/>
    <property type="match status" value="5"/>
</dbReference>
<feature type="repeat" description="WD" evidence="3">
    <location>
        <begin position="662"/>
        <end position="703"/>
    </location>
</feature>
<dbReference type="PANTHER" id="PTHR19848">
    <property type="entry name" value="WD40 REPEAT PROTEIN"/>
    <property type="match status" value="1"/>
</dbReference>
<keyword evidence="1 3" id="KW-0853">WD repeat</keyword>
<dbReference type="InterPro" id="IPR036322">
    <property type="entry name" value="WD40_repeat_dom_sf"/>
</dbReference>
<dbReference type="InterPro" id="IPR019775">
    <property type="entry name" value="WD40_repeat_CS"/>
</dbReference>
<dbReference type="RefSeq" id="WP_189034708.1">
    <property type="nucleotide sequence ID" value="NZ_BMNE01000015.1"/>
</dbReference>
<feature type="repeat" description="WD" evidence="3">
    <location>
        <begin position="571"/>
        <end position="602"/>
    </location>
</feature>
<evidence type="ECO:0000313" key="7">
    <source>
        <dbReference type="Proteomes" id="UP000658127"/>
    </source>
</evidence>
<evidence type="ECO:0000256" key="4">
    <source>
        <dbReference type="SAM" id="Phobius"/>
    </source>
</evidence>
<dbReference type="PROSITE" id="PS50082">
    <property type="entry name" value="WD_REPEATS_2"/>
    <property type="match status" value="8"/>
</dbReference>
<proteinExistence type="predicted"/>
<accession>A0ABQ2L2A8</accession>
<dbReference type="PROSITE" id="PS50294">
    <property type="entry name" value="WD_REPEATS_REGION"/>
    <property type="match status" value="7"/>
</dbReference>
<name>A0ABQ2L2A8_9NOCA</name>
<organism evidence="6 7">
    <name type="scientific">Nocardia rhizosphaerihabitans</name>
    <dbReference type="NCBI Taxonomy" id="1691570"/>
    <lineage>
        <taxon>Bacteria</taxon>
        <taxon>Bacillati</taxon>
        <taxon>Actinomycetota</taxon>
        <taxon>Actinomycetes</taxon>
        <taxon>Mycobacteriales</taxon>
        <taxon>Nocardiaceae</taxon>
        <taxon>Nocardia</taxon>
    </lineage>
</organism>
<keyword evidence="7" id="KW-1185">Reference proteome</keyword>